<dbReference type="OrthoDB" id="10019314at2"/>
<reference evidence="3 4" key="1">
    <citation type="submission" date="2015-07" db="EMBL/GenBank/DDBJ databases">
        <title>Draft genome of Bellilinea caldifistulae DSM 17877.</title>
        <authorList>
            <person name="Hemp J."/>
            <person name="Ward L.M."/>
            <person name="Pace L.A."/>
            <person name="Fischer W.W."/>
        </authorList>
    </citation>
    <scope>NUCLEOTIDE SEQUENCE [LARGE SCALE GENOMIC DNA]</scope>
    <source>
        <strain evidence="3 4">GOMI-1</strain>
    </source>
</reference>
<dbReference type="AlphaFoldDB" id="A0A0P6XLE3"/>
<keyword evidence="2" id="KW-0472">Membrane</keyword>
<feature type="compositionally biased region" description="Low complexity" evidence="1">
    <location>
        <begin position="1"/>
        <end position="10"/>
    </location>
</feature>
<feature type="region of interest" description="Disordered" evidence="1">
    <location>
        <begin position="1"/>
        <end position="32"/>
    </location>
</feature>
<organism evidence="3 4">
    <name type="scientific">Bellilinea caldifistulae</name>
    <dbReference type="NCBI Taxonomy" id="360411"/>
    <lineage>
        <taxon>Bacteria</taxon>
        <taxon>Bacillati</taxon>
        <taxon>Chloroflexota</taxon>
        <taxon>Anaerolineae</taxon>
        <taxon>Anaerolineales</taxon>
        <taxon>Anaerolineaceae</taxon>
        <taxon>Bellilinea</taxon>
    </lineage>
</organism>
<feature type="transmembrane region" description="Helical" evidence="2">
    <location>
        <begin position="182"/>
        <end position="201"/>
    </location>
</feature>
<dbReference type="Proteomes" id="UP000050514">
    <property type="component" value="Unassembled WGS sequence"/>
</dbReference>
<evidence type="ECO:0008006" key="5">
    <source>
        <dbReference type="Google" id="ProtNLM"/>
    </source>
</evidence>
<sequence length="210" mass="22349">MNIDNNNPEENPFEEFKPDYPEEQPLEEEGEPKSNKTFWLVVGVIASVFVLAVVVIIIFVIANRNRAGEYTQQAAQINAQNTAIAQQATDIYVQEIRRMTEKAVLPPTWTPTVVVVIATSTPQPTATSGVLAEGDSAARTATVAAFLTSVAQGSPTVPPTLGAGTIAPTSTALPNTGFMDEVGLPGMFGVALALILVVLIVRRLRLSTSS</sequence>
<keyword evidence="4" id="KW-1185">Reference proteome</keyword>
<proteinExistence type="predicted"/>
<feature type="compositionally biased region" description="Acidic residues" evidence="1">
    <location>
        <begin position="21"/>
        <end position="30"/>
    </location>
</feature>
<gene>
    <name evidence="3" type="ORF">AC812_08235</name>
</gene>
<dbReference type="NCBIfam" id="TIGR01167">
    <property type="entry name" value="LPXTG_anchor"/>
    <property type="match status" value="1"/>
</dbReference>
<comment type="caution">
    <text evidence="3">The sequence shown here is derived from an EMBL/GenBank/DDBJ whole genome shotgun (WGS) entry which is preliminary data.</text>
</comment>
<dbReference type="STRING" id="360411.AC812_08235"/>
<name>A0A0P6XLE3_9CHLR</name>
<dbReference type="EMBL" id="LGHJ01000013">
    <property type="protein sequence ID" value="KPL75941.1"/>
    <property type="molecule type" value="Genomic_DNA"/>
</dbReference>
<protein>
    <recommendedName>
        <fullName evidence="5">LPXTG cell wall anchor domain-containing protein</fullName>
    </recommendedName>
</protein>
<keyword evidence="2" id="KW-1133">Transmembrane helix</keyword>
<evidence type="ECO:0000313" key="4">
    <source>
        <dbReference type="Proteomes" id="UP000050514"/>
    </source>
</evidence>
<evidence type="ECO:0000256" key="2">
    <source>
        <dbReference type="SAM" id="Phobius"/>
    </source>
</evidence>
<evidence type="ECO:0000256" key="1">
    <source>
        <dbReference type="SAM" id="MobiDB-lite"/>
    </source>
</evidence>
<dbReference type="RefSeq" id="WP_061918371.1">
    <property type="nucleotide sequence ID" value="NZ_DF967971.1"/>
</dbReference>
<evidence type="ECO:0000313" key="3">
    <source>
        <dbReference type="EMBL" id="KPL75941.1"/>
    </source>
</evidence>
<keyword evidence="2" id="KW-0812">Transmembrane</keyword>
<accession>A0A0P6XLE3</accession>
<feature type="transmembrane region" description="Helical" evidence="2">
    <location>
        <begin position="38"/>
        <end position="62"/>
    </location>
</feature>